<evidence type="ECO:0000259" key="12">
    <source>
        <dbReference type="PROSITE" id="PS50011"/>
    </source>
</evidence>
<evidence type="ECO:0000256" key="4">
    <source>
        <dbReference type="ARBA" id="ARBA00022741"/>
    </source>
</evidence>
<dbReference type="InterPro" id="IPR011009">
    <property type="entry name" value="Kinase-like_dom_sf"/>
</dbReference>
<dbReference type="SMART" id="SM00220">
    <property type="entry name" value="S_TKc"/>
    <property type="match status" value="1"/>
</dbReference>
<keyword evidence="6 8" id="KW-0067">ATP-binding</keyword>
<dbReference type="GO" id="GO:0004674">
    <property type="term" value="F:protein serine/threonine kinase activity"/>
    <property type="evidence" value="ECO:0007669"/>
    <property type="project" value="UniProtKB-KW"/>
</dbReference>
<evidence type="ECO:0000256" key="5">
    <source>
        <dbReference type="ARBA" id="ARBA00022777"/>
    </source>
</evidence>
<comment type="subunit">
    <text evidence="1">Monomer.</text>
</comment>
<dbReference type="OMA" id="IHHDIGP"/>
<dbReference type="InterPro" id="IPR000719">
    <property type="entry name" value="Prot_kinase_dom"/>
</dbReference>
<evidence type="ECO:0000256" key="3">
    <source>
        <dbReference type="ARBA" id="ARBA00022679"/>
    </source>
</evidence>
<gene>
    <name evidence="13" type="ORF">IMG5_106470</name>
</gene>
<dbReference type="PROSITE" id="PS00108">
    <property type="entry name" value="PROTEIN_KINASE_ST"/>
    <property type="match status" value="1"/>
</dbReference>
<feature type="binding site" evidence="8">
    <location>
        <position position="48"/>
    </location>
    <ligand>
        <name>ATP</name>
        <dbReference type="ChEBI" id="CHEBI:30616"/>
    </ligand>
</feature>
<feature type="binding site" evidence="8">
    <location>
        <position position="67"/>
    </location>
    <ligand>
        <name>ATP</name>
        <dbReference type="ChEBI" id="CHEBI:30616"/>
    </ligand>
</feature>
<dbReference type="FunFam" id="3.30.200.20:FF:000042">
    <property type="entry name" value="Aurora kinase A"/>
    <property type="match status" value="1"/>
</dbReference>
<evidence type="ECO:0000256" key="7">
    <source>
        <dbReference type="PIRSR" id="PIRSR630616-1"/>
    </source>
</evidence>
<organism evidence="13 14">
    <name type="scientific">Ichthyophthirius multifiliis</name>
    <name type="common">White spot disease agent</name>
    <name type="synonym">Ich</name>
    <dbReference type="NCBI Taxonomy" id="5932"/>
    <lineage>
        <taxon>Eukaryota</taxon>
        <taxon>Sar</taxon>
        <taxon>Alveolata</taxon>
        <taxon>Ciliophora</taxon>
        <taxon>Intramacronucleata</taxon>
        <taxon>Oligohymenophorea</taxon>
        <taxon>Hymenostomatida</taxon>
        <taxon>Ophryoglenina</taxon>
        <taxon>Ichthyophthirius</taxon>
    </lineage>
</organism>
<feature type="cross-link" description="Glycyl lysine isopeptide (Lys-Gly) (interchain with G-Cter in SUMO2)" evidence="9">
    <location>
        <position position="165"/>
    </location>
</feature>
<comment type="similarity">
    <text evidence="11">Belongs to the protein kinase superfamily.</text>
</comment>
<keyword evidence="14" id="KW-1185">Reference proteome</keyword>
<evidence type="ECO:0000313" key="14">
    <source>
        <dbReference type="Proteomes" id="UP000008983"/>
    </source>
</evidence>
<name>G0QT70_ICHMU</name>
<feature type="binding site" evidence="8">
    <location>
        <begin position="167"/>
        <end position="168"/>
    </location>
    <ligand>
        <name>ATP</name>
        <dbReference type="ChEBI" id="CHEBI:30616"/>
    </ligand>
</feature>
<sequence>MQKNRKIQSLLDKNNIDNSQQIQIRNQFFQNYFKKENFKIEKFLGKGKFSTVHMAQDIKTGLIVAIKKIKKESFFKYKNEDYLQNEIKIQSFLNHPNVIKLYGFYQTKGSIYLVQEYAADGELYQGLQQQPNKRYQENQVAYFIKQIAEVLLYLHKNHIIHRDLKPENILMSFGVLKLADFGCSVFCHKDGRKTFCGTLDYISPEMVRGETYDQSVDVWSLGVLTYELLTGKAPFCQESSQQTYFYIEQVIHLYIYFLQLYIYIYYQKGNFIYTWIYYINCIRFYQKIIIKRILKKDENLGNNK</sequence>
<dbReference type="STRING" id="857967.G0QT70"/>
<dbReference type="Gene3D" id="3.30.200.20">
    <property type="entry name" value="Phosphorylase Kinase, domain 1"/>
    <property type="match status" value="1"/>
</dbReference>
<evidence type="ECO:0000313" key="13">
    <source>
        <dbReference type="EMBL" id="EGR31595.1"/>
    </source>
</evidence>
<feature type="binding site" evidence="8">
    <location>
        <position position="180"/>
    </location>
    <ligand>
        <name>ATP</name>
        <dbReference type="ChEBI" id="CHEBI:30616"/>
    </ligand>
</feature>
<dbReference type="FunFam" id="1.10.510.10:FF:000571">
    <property type="entry name" value="Maternal embryonic leucine zipper kinase"/>
    <property type="match status" value="1"/>
</dbReference>
<dbReference type="InterPro" id="IPR017441">
    <property type="entry name" value="Protein_kinase_ATP_BS"/>
</dbReference>
<keyword evidence="2 11" id="KW-0723">Serine/threonine-protein kinase</keyword>
<evidence type="ECO:0000256" key="1">
    <source>
        <dbReference type="ARBA" id="ARBA00011245"/>
    </source>
</evidence>
<evidence type="ECO:0000256" key="9">
    <source>
        <dbReference type="PIRSR" id="PIRSR630616-3"/>
    </source>
</evidence>
<dbReference type="GO" id="GO:0005524">
    <property type="term" value="F:ATP binding"/>
    <property type="evidence" value="ECO:0007669"/>
    <property type="project" value="UniProtKB-UniRule"/>
</dbReference>
<evidence type="ECO:0000256" key="11">
    <source>
        <dbReference type="RuleBase" id="RU000304"/>
    </source>
</evidence>
<dbReference type="GeneID" id="14907738"/>
<feature type="binding site" evidence="8">
    <location>
        <begin position="116"/>
        <end position="118"/>
    </location>
    <ligand>
        <name>ATP</name>
        <dbReference type="ChEBI" id="CHEBI:30616"/>
    </ligand>
</feature>
<keyword evidence="3 13" id="KW-0808">Transferase</keyword>
<dbReference type="OrthoDB" id="504170at2759"/>
<keyword evidence="4 8" id="KW-0547">Nucleotide-binding</keyword>
<dbReference type="eggNOG" id="KOG0580">
    <property type="taxonomic scope" value="Eukaryota"/>
</dbReference>
<evidence type="ECO:0000256" key="2">
    <source>
        <dbReference type="ARBA" id="ARBA00022527"/>
    </source>
</evidence>
<evidence type="ECO:0000256" key="6">
    <source>
        <dbReference type="ARBA" id="ARBA00022840"/>
    </source>
</evidence>
<dbReference type="SUPFAM" id="SSF56112">
    <property type="entry name" value="Protein kinase-like (PK-like)"/>
    <property type="match status" value="1"/>
</dbReference>
<feature type="active site" description="Proton acceptor" evidence="7">
    <location>
        <position position="163"/>
    </location>
</feature>
<dbReference type="Pfam" id="PF00069">
    <property type="entry name" value="Pkinase"/>
    <property type="match status" value="1"/>
</dbReference>
<dbReference type="InterPro" id="IPR008271">
    <property type="entry name" value="Ser/Thr_kinase_AS"/>
</dbReference>
<dbReference type="PROSITE" id="PS50011">
    <property type="entry name" value="PROTEIN_KINASE_DOM"/>
    <property type="match status" value="1"/>
</dbReference>
<protein>
    <submittedName>
        <fullName evidence="13">Protein kinase domain protein</fullName>
        <ecNumber evidence="13">2.7.11.21</ecNumber>
    </submittedName>
</protein>
<dbReference type="Proteomes" id="UP000008983">
    <property type="component" value="Unassembled WGS sequence"/>
</dbReference>
<dbReference type="AlphaFoldDB" id="G0QT70"/>
<feature type="binding site" evidence="10">
    <location>
        <position position="68"/>
    </location>
    <ligand>
        <name>ATP</name>
        <dbReference type="ChEBI" id="CHEBI:30616"/>
    </ligand>
</feature>
<evidence type="ECO:0000256" key="10">
    <source>
        <dbReference type="PROSITE-ProRule" id="PRU10141"/>
    </source>
</evidence>
<dbReference type="EC" id="2.7.11.21" evidence="13"/>
<proteinExistence type="inferred from homology"/>
<accession>G0QT70</accession>
<dbReference type="PANTHER" id="PTHR24350">
    <property type="entry name" value="SERINE/THREONINE-PROTEIN KINASE IAL-RELATED"/>
    <property type="match status" value="1"/>
</dbReference>
<dbReference type="PROSITE" id="PS00107">
    <property type="entry name" value="PROTEIN_KINASE_ATP"/>
    <property type="match status" value="1"/>
</dbReference>
<dbReference type="FunCoup" id="G0QT70">
    <property type="interactions" value="47"/>
</dbReference>
<reference evidence="13 14" key="1">
    <citation type="submission" date="2011-07" db="EMBL/GenBank/DDBJ databases">
        <authorList>
            <person name="Coyne R."/>
            <person name="Brami D."/>
            <person name="Johnson J."/>
            <person name="Hostetler J."/>
            <person name="Hannick L."/>
            <person name="Clark T."/>
            <person name="Cassidy-Hanley D."/>
            <person name="Inman J."/>
        </authorList>
    </citation>
    <scope>NUCLEOTIDE SEQUENCE [LARGE SCALE GENOMIC DNA]</scope>
    <source>
        <strain evidence="13 14">G5</strain>
    </source>
</reference>
<dbReference type="InterPro" id="IPR030616">
    <property type="entry name" value="Aur-like"/>
</dbReference>
<dbReference type="InParanoid" id="G0QT70"/>
<feature type="domain" description="Protein kinase" evidence="12">
    <location>
        <begin position="38"/>
        <end position="304"/>
    </location>
</feature>
<dbReference type="RefSeq" id="XP_004035081.1">
    <property type="nucleotide sequence ID" value="XM_004035033.1"/>
</dbReference>
<dbReference type="Gene3D" id="1.10.510.10">
    <property type="entry name" value="Transferase(Phosphotransferase) domain 1"/>
    <property type="match status" value="1"/>
</dbReference>
<keyword evidence="5 13" id="KW-0418">Kinase</keyword>
<evidence type="ECO:0000256" key="8">
    <source>
        <dbReference type="PIRSR" id="PIRSR630616-2"/>
    </source>
</evidence>
<dbReference type="EMBL" id="GL983843">
    <property type="protein sequence ID" value="EGR31595.1"/>
    <property type="molecule type" value="Genomic_DNA"/>
</dbReference>